<keyword evidence="1" id="KW-0418">Kinase</keyword>
<name>A0A848EUP8_MEGEL</name>
<dbReference type="InterPro" id="IPR027417">
    <property type="entry name" value="P-loop_NTPase"/>
</dbReference>
<organism evidence="1 2">
    <name type="scientific">Megasphaera elsdenii</name>
    <dbReference type="NCBI Taxonomy" id="907"/>
    <lineage>
        <taxon>Bacteria</taxon>
        <taxon>Bacillati</taxon>
        <taxon>Bacillota</taxon>
        <taxon>Negativicutes</taxon>
        <taxon>Veillonellales</taxon>
        <taxon>Veillonellaceae</taxon>
        <taxon>Megasphaera</taxon>
    </lineage>
</organism>
<reference evidence="1 2" key="1">
    <citation type="submission" date="2020-04" db="EMBL/GenBank/DDBJ databases">
        <authorList>
            <person name="Hitch T.C.A."/>
            <person name="Wylensek D."/>
            <person name="Clavel T."/>
        </authorList>
    </citation>
    <scope>NUCLEOTIDE SEQUENCE [LARGE SCALE GENOMIC DNA]</scope>
    <source>
        <strain evidence="1 2">WCA-386-APC-2A</strain>
    </source>
</reference>
<protein>
    <submittedName>
        <fullName evidence="1">Cytidylate kinase-like family protein</fullName>
    </submittedName>
</protein>
<dbReference type="SUPFAM" id="SSF52540">
    <property type="entry name" value="P-loop containing nucleoside triphosphate hydrolases"/>
    <property type="match status" value="1"/>
</dbReference>
<accession>A0A848EUP8</accession>
<proteinExistence type="predicted"/>
<dbReference type="Pfam" id="PF13189">
    <property type="entry name" value="Cytidylate_kin2"/>
    <property type="match status" value="1"/>
</dbReference>
<evidence type="ECO:0000313" key="2">
    <source>
        <dbReference type="Proteomes" id="UP000536773"/>
    </source>
</evidence>
<dbReference type="Gene3D" id="3.40.50.300">
    <property type="entry name" value="P-loop containing nucleotide triphosphate hydrolases"/>
    <property type="match status" value="1"/>
</dbReference>
<keyword evidence="1" id="KW-0808">Transferase</keyword>
<gene>
    <name evidence="1" type="ORF">HG933_09690</name>
</gene>
<dbReference type="RefSeq" id="WP_169013807.1">
    <property type="nucleotide sequence ID" value="NZ_JABBJH010000014.1"/>
</dbReference>
<evidence type="ECO:0000313" key="1">
    <source>
        <dbReference type="EMBL" id="NMK39633.1"/>
    </source>
</evidence>
<dbReference type="EMBL" id="JABBJH010000014">
    <property type="protein sequence ID" value="NMK39633.1"/>
    <property type="molecule type" value="Genomic_DNA"/>
</dbReference>
<dbReference type="Proteomes" id="UP000536773">
    <property type="component" value="Unassembled WGS sequence"/>
</dbReference>
<dbReference type="AlphaFoldDB" id="A0A848EUP8"/>
<dbReference type="GO" id="GO:0016301">
    <property type="term" value="F:kinase activity"/>
    <property type="evidence" value="ECO:0007669"/>
    <property type="project" value="UniProtKB-KW"/>
</dbReference>
<comment type="caution">
    <text evidence="1">The sequence shown here is derived from an EMBL/GenBank/DDBJ whole genome shotgun (WGS) entry which is preliminary data.</text>
</comment>
<sequence length="205" mass="23692">MEKFIITINRQFGSMGRPIAKEMAEALNVEFYDRDLIEAAAKKMNMSLSIASDLEESAKPNRFWRMCFPLGNDETRKQDELFQVEKKIILDLADAKSCIIVGRCSDSILKCSKHLLRIFVYAPYKERLKNCVERLKMDERTAKEMIRNVDRARDAYQVRYAGYLPGDFHHTDLLINSSFLGVEATAQYLTELVLKKYGSHHIAED</sequence>